<dbReference type="SMART" id="SM00827">
    <property type="entry name" value="PKS_AT"/>
    <property type="match status" value="1"/>
</dbReference>
<comment type="subcellular location">
    <subcellularLocation>
        <location evidence="1">Cytoplasm</location>
    </subcellularLocation>
</comment>
<comment type="pathway">
    <text evidence="2">Antibiotic biosynthesis.</text>
</comment>
<dbReference type="Gene3D" id="1.10.1240.100">
    <property type="match status" value="1"/>
</dbReference>
<dbReference type="InterPro" id="IPR036736">
    <property type="entry name" value="ACP-like_sf"/>
</dbReference>
<feature type="domain" description="Ketosynthase family 3 (KS3)" evidence="12">
    <location>
        <begin position="566"/>
        <end position="984"/>
    </location>
</feature>
<evidence type="ECO:0000256" key="6">
    <source>
        <dbReference type="ARBA" id="ARBA00022679"/>
    </source>
</evidence>
<keyword evidence="5" id="KW-0597">Phosphoprotein</keyword>
<dbReference type="Pfam" id="PF08659">
    <property type="entry name" value="KR"/>
    <property type="match status" value="1"/>
</dbReference>
<dbReference type="PROSITE" id="PS52004">
    <property type="entry name" value="KS3_2"/>
    <property type="match status" value="2"/>
</dbReference>
<reference evidence="13 14" key="1">
    <citation type="submission" date="2024-09" db="EMBL/GenBank/DDBJ databases">
        <authorList>
            <person name="Sun Q."/>
            <person name="Mori K."/>
        </authorList>
    </citation>
    <scope>NUCLEOTIDE SEQUENCE [LARGE SCALE GENOMIC DNA]</scope>
    <source>
        <strain evidence="13 14">JCM 3331</strain>
    </source>
</reference>
<dbReference type="InterPro" id="IPR016035">
    <property type="entry name" value="Acyl_Trfase/lysoPLipase"/>
</dbReference>
<dbReference type="InterPro" id="IPR054514">
    <property type="entry name" value="RhiE-like_linker"/>
</dbReference>
<gene>
    <name evidence="13" type="primary">fabD</name>
    <name evidence="13" type="ORF">ACFFTL_08965</name>
</gene>
<dbReference type="Gene3D" id="3.40.366.10">
    <property type="entry name" value="Malonyl-Coenzyme A Acyl Carrier Protein, domain 2"/>
    <property type="match status" value="1"/>
</dbReference>
<feature type="region of interest" description="Disordered" evidence="10">
    <location>
        <begin position="1725"/>
        <end position="1779"/>
    </location>
</feature>
<keyword evidence="3" id="KW-0596">Phosphopantetheine</keyword>
<dbReference type="InterPro" id="IPR001227">
    <property type="entry name" value="Ac_transferase_dom_sf"/>
</dbReference>
<dbReference type="PROSITE" id="PS50075">
    <property type="entry name" value="CARRIER"/>
    <property type="match status" value="1"/>
</dbReference>
<evidence type="ECO:0000256" key="3">
    <source>
        <dbReference type="ARBA" id="ARBA00022450"/>
    </source>
</evidence>
<comment type="caution">
    <text evidence="13">The sequence shown here is derived from an EMBL/GenBank/DDBJ whole genome shotgun (WGS) entry which is preliminary data.</text>
</comment>
<protein>
    <submittedName>
        <fullName evidence="13">ACP S-malonyltransferase</fullName>
        <ecNumber evidence="13">2.3.1.39</ecNumber>
    </submittedName>
</protein>
<evidence type="ECO:0000313" key="14">
    <source>
        <dbReference type="Proteomes" id="UP001589710"/>
    </source>
</evidence>
<dbReference type="CDD" id="cd08953">
    <property type="entry name" value="KR_2_SDR_x"/>
    <property type="match status" value="1"/>
</dbReference>
<dbReference type="SUPFAM" id="SSF51735">
    <property type="entry name" value="NAD(P)-binding Rossmann-fold domains"/>
    <property type="match status" value="2"/>
</dbReference>
<dbReference type="InterPro" id="IPR057326">
    <property type="entry name" value="KR_dom"/>
</dbReference>
<feature type="domain" description="Carrier" evidence="11">
    <location>
        <begin position="1647"/>
        <end position="1721"/>
    </location>
</feature>
<keyword evidence="14" id="KW-1185">Reference proteome</keyword>
<dbReference type="SUPFAM" id="SSF55048">
    <property type="entry name" value="Probable ACP-binding domain of malonyl-CoA ACP transacylase"/>
    <property type="match status" value="1"/>
</dbReference>
<dbReference type="Gene3D" id="3.30.70.250">
    <property type="entry name" value="Malonyl-CoA ACP transacylase, ACP-binding"/>
    <property type="match status" value="1"/>
</dbReference>
<keyword evidence="7" id="KW-0677">Repeat</keyword>
<dbReference type="PROSITE" id="PS00606">
    <property type="entry name" value="KS3_1"/>
    <property type="match status" value="1"/>
</dbReference>
<sequence length="2262" mass="239131">MTTAWVFPGQGSQRKGMGEDVLDRYPELCAIADAVIGHPVRALCLEDDELLHHVRYAQPAMFVVNALSFLAARDDGDPLPDFVAGHSLGEYAALFAAGCFDFETGLRLVRRRGEVMDGVTGGGMLAVLGLDSERVGRTLAARGFDDVDLVNLNGPEQLVLSGPAARVRELRPVLREAGATKCVLLNVDVPAHSRYMEAAADEFATDLHAVRFASPALPVIANLTAAPYPADGIADMLRRHLYRPVRWLDSMNLLLDEGVAEIREIGPGQVLGKFWAAAKAARTDAGTGPATDCGSPAAAEAAPPPAATVPGADRLVLISAAGAEQLREVARRLRDHVREHRGLLTADVAYTTQTGRTAMAHRALIDAPTPDGLVDALTSFIDGHPGAGLRHAVVGPQTAARTEAVPAPRTFDEAQTAWLAGAEVDWAPYWDRPGTRVRLPAYPFATRLPDTAAPPPAADDPMEAYLIKLYAEVSGIPRAELHPRVPLESYGLSSLIVNRLNARIEADLGYTSRTLFFTHTDLAGVAAALTEHAGTPRDTARPLSAVGPQDGVDDTAYVVGPEDVDERAVAIVGLAGRYPQAAGLGEFWANLAAGRDCVGPIPEPRRRPGWPVDIMWGGFLDGVDTFDPLLFGITPRDAALMDPQERQFLQTTWEAFEDAGYSRERLRTRHGSRVAVYAGSMYNEYPFFGVERSAAGDPTDTGSAIGGIANRVSYFYDLHGPSMTVDTMCSSSLTAINLAIRDLRQGDCEMAVAGGVNLSLHPNKFIQQRRMKLTASGLRSRSFGEGGDGFVPSEGVGVVVLKPLRAALADGDRVRAVIRGSAVVHAGRTNGYIVPSPVAQGDLVRRALDDAGVDPTTIGYVEAHGAGTALGDPVEIDGLVRGFAEAGPEPGSVRIGAVKSNIGHVEAAAGIAGLTKVVLQLEHRTLVPSLHAERLNPNVAWDEVAFAVQRERADWPAPADGGPRRAGLSSFGAGGTIAHAVLEEAPAPVRRPHRPGPRLVVLSGYDEDRLREVAGRLADFVAAEGPELMDVAHTTQTGREHLRERLAVVALDTADLAAQLRRFLAGEPGDTLRGRAPAGARTTGPVLPDPGDTAPDPHHLAQHWAQGGTVDWAALYVADRAAGAAPRTVTLPTYPFARTRCWVAEPPGVPGYVAATGSASITAKDTTPQEPVRTVPLCTKVWEPAVTGGPATAAVPPVPTSGGIVVCLTDRRSGRTAEALAATLGGDIRIVHPDETGTLPAAERVTGWIDLCDLEAEAEAEADGDWHTRLALLQQLLAGRAGRPLRIVHLTRGLVDLPGGTPSLAGARTAAFVRALGAEYRPVIATTVDVGDAAPEDIARYVADEWRRPKGIGEVSYRKSVRYEPKLRPVTVSGIPLRPDPTRTYLVTGGTRGIGARVARHLVDRGATHIALLGTRRHAEADATVRELERAGARVSLHTGALTDRAALRAFLDRARAAGGPLGGVVHCAGTVGRGRPAFVHRTQDEISAVLEPKTDGLQTLEELCRDEPLDFFVTFSSICASVPRLASGMLDYAAANGFMDYYAGYRRRLGPTPLRSVGWTMWQDSGSGRGGPNVCASVGLAALDDESALHVLDQVLALPGGTVAVPCPPLHDTVDRDALLRVDTELKPAAEPAPASTPVPGPVPAAGVPRWLSGLFSATLGVPLDDLDPTTEFGDLGVESVMLGELLEGIEDRVGRQLEPAMLLDHPTLERLSRRLAELGITGPTATEQEPAPEQVTPPAPVSEPLPSPERVPAAEQRPVPQDSPVRSGGAGSPGPDERVAVIGMACRFPGAPDVGEFWENLTAGRDSITEVPRSRWDPDRYYRATPQPGRSLSRWGGFLDGVENFDAGYFGMSDAEGAALDPAIRLFLEAVATGLSDAGYEPHELRGDDIGVFVGGRTSDYATRAGLHQQILQSDQHFIAAHVAHHFDWHGPNLVVDSACSSSLVAVRLAMQSLLAGDCTTAVVGGVELLLDERPYLEFSAARAVSPTGRCHAFDESADGFVPGEGCGVVVLKPLSAALADGDRIHAVIESTAVNNDGQTMGRTTPNPAAQAAVVRRALARAGRTAGEIGLIEAHGTGTLIGDPLELRALTDVFRESTDATGFCAIGSVKSNLGHLLAAAGLAGLLKAVLSVEHGVLPPTLFCENPNPRFDFARSPFFPNTSARDWPAGRPPVAGVSSFGLGGTNVHLIVAALEPDRHGTSPAAVRAPLPPPPLRPKRLWLDRHPVADEAGPTPVSGSLTPTAPDTDAPLVPSLLQLDFI</sequence>
<dbReference type="SMART" id="SM00822">
    <property type="entry name" value="PKS_KR"/>
    <property type="match status" value="1"/>
</dbReference>
<dbReference type="Gene3D" id="1.10.1200.10">
    <property type="entry name" value="ACP-like"/>
    <property type="match status" value="2"/>
</dbReference>
<dbReference type="Pfam" id="PF00550">
    <property type="entry name" value="PP-binding"/>
    <property type="match status" value="2"/>
</dbReference>
<evidence type="ECO:0000259" key="11">
    <source>
        <dbReference type="PROSITE" id="PS50075"/>
    </source>
</evidence>
<keyword evidence="9 13" id="KW-0012">Acyltransferase</keyword>
<evidence type="ECO:0000256" key="10">
    <source>
        <dbReference type="SAM" id="MobiDB-lite"/>
    </source>
</evidence>
<dbReference type="GO" id="GO:0004314">
    <property type="term" value="F:[acyl-carrier-protein] S-malonyltransferase activity"/>
    <property type="evidence" value="ECO:0007669"/>
    <property type="project" value="UniProtKB-EC"/>
</dbReference>
<keyword evidence="8" id="KW-0045">Antibiotic biosynthesis</keyword>
<feature type="region of interest" description="Disordered" evidence="10">
    <location>
        <begin position="2228"/>
        <end position="2249"/>
    </location>
</feature>
<dbReference type="InterPro" id="IPR009081">
    <property type="entry name" value="PP-bd_ACP"/>
</dbReference>
<evidence type="ECO:0000256" key="4">
    <source>
        <dbReference type="ARBA" id="ARBA00022490"/>
    </source>
</evidence>
<evidence type="ECO:0000256" key="1">
    <source>
        <dbReference type="ARBA" id="ARBA00004496"/>
    </source>
</evidence>
<dbReference type="InterPro" id="IPR018201">
    <property type="entry name" value="Ketoacyl_synth_AS"/>
</dbReference>
<dbReference type="InterPro" id="IPR014031">
    <property type="entry name" value="Ketoacyl_synth_C"/>
</dbReference>
<evidence type="ECO:0000256" key="8">
    <source>
        <dbReference type="ARBA" id="ARBA00023194"/>
    </source>
</evidence>
<dbReference type="InterPro" id="IPR036291">
    <property type="entry name" value="NAD(P)-bd_dom_sf"/>
</dbReference>
<dbReference type="EC" id="2.3.1.39" evidence="13"/>
<dbReference type="SMART" id="SM00823">
    <property type="entry name" value="PKS_PP"/>
    <property type="match status" value="2"/>
</dbReference>
<dbReference type="InterPro" id="IPR013968">
    <property type="entry name" value="PKS_KR"/>
</dbReference>
<keyword evidence="4" id="KW-0963">Cytoplasm</keyword>
<dbReference type="InterPro" id="IPR016036">
    <property type="entry name" value="Malonyl_transacylase_ACP-bd"/>
</dbReference>
<dbReference type="InterPro" id="IPR014043">
    <property type="entry name" value="Acyl_transferase_dom"/>
</dbReference>
<evidence type="ECO:0000256" key="9">
    <source>
        <dbReference type="ARBA" id="ARBA00023315"/>
    </source>
</evidence>
<dbReference type="CDD" id="cd00833">
    <property type="entry name" value="PKS"/>
    <property type="match status" value="2"/>
</dbReference>
<feature type="region of interest" description="Disordered" evidence="10">
    <location>
        <begin position="1068"/>
        <end position="1096"/>
    </location>
</feature>
<dbReference type="Pfam" id="PF00698">
    <property type="entry name" value="Acyl_transf_1"/>
    <property type="match status" value="1"/>
</dbReference>
<feature type="domain" description="Ketosynthase family 3 (KS3)" evidence="12">
    <location>
        <begin position="1778"/>
        <end position="2194"/>
    </location>
</feature>
<dbReference type="InterPro" id="IPR004410">
    <property type="entry name" value="Malonyl_CoA-ACP_transAc_FabD"/>
</dbReference>
<dbReference type="InterPro" id="IPR014030">
    <property type="entry name" value="Ketoacyl_synth_N"/>
</dbReference>
<dbReference type="Gene3D" id="3.40.50.720">
    <property type="entry name" value="NAD(P)-binding Rossmann-like Domain"/>
    <property type="match status" value="1"/>
</dbReference>
<dbReference type="Pfam" id="PF02801">
    <property type="entry name" value="Ketoacyl-synt_C"/>
    <property type="match status" value="2"/>
</dbReference>
<dbReference type="SMART" id="SM01294">
    <property type="entry name" value="PKS_PP_betabranch"/>
    <property type="match status" value="1"/>
</dbReference>
<dbReference type="InterPro" id="IPR050091">
    <property type="entry name" value="PKS_NRPS_Biosynth_Enz"/>
</dbReference>
<dbReference type="Proteomes" id="UP001589710">
    <property type="component" value="Unassembled WGS sequence"/>
</dbReference>
<proteinExistence type="predicted"/>
<evidence type="ECO:0000256" key="7">
    <source>
        <dbReference type="ARBA" id="ARBA00022737"/>
    </source>
</evidence>
<name>A0ABV5R3M5_9ACTN</name>
<dbReference type="RefSeq" id="WP_386143675.1">
    <property type="nucleotide sequence ID" value="NZ_JBHMCG010000040.1"/>
</dbReference>
<dbReference type="PANTHER" id="PTHR43775:SF37">
    <property type="entry name" value="SI:DKEY-61P9.11"/>
    <property type="match status" value="1"/>
</dbReference>
<feature type="compositionally biased region" description="Pro residues" evidence="10">
    <location>
        <begin position="1737"/>
        <end position="1751"/>
    </location>
</feature>
<dbReference type="SUPFAM" id="SSF53901">
    <property type="entry name" value="Thiolase-like"/>
    <property type="match status" value="2"/>
</dbReference>
<dbReference type="Gene3D" id="3.30.70.3290">
    <property type="match status" value="1"/>
</dbReference>
<dbReference type="SMART" id="SM00825">
    <property type="entry name" value="PKS_KS"/>
    <property type="match status" value="2"/>
</dbReference>
<dbReference type="NCBIfam" id="TIGR00128">
    <property type="entry name" value="fabD"/>
    <property type="match status" value="1"/>
</dbReference>
<evidence type="ECO:0000256" key="2">
    <source>
        <dbReference type="ARBA" id="ARBA00004792"/>
    </source>
</evidence>
<dbReference type="InterPro" id="IPR016039">
    <property type="entry name" value="Thiolase-like"/>
</dbReference>
<dbReference type="Pfam" id="PF22336">
    <property type="entry name" value="RhiE-like_linker"/>
    <property type="match status" value="2"/>
</dbReference>
<dbReference type="InterPro" id="IPR020806">
    <property type="entry name" value="PKS_PP-bd"/>
</dbReference>
<dbReference type="Gene3D" id="3.40.47.10">
    <property type="match status" value="2"/>
</dbReference>
<evidence type="ECO:0000259" key="12">
    <source>
        <dbReference type="PROSITE" id="PS52004"/>
    </source>
</evidence>
<dbReference type="PANTHER" id="PTHR43775">
    <property type="entry name" value="FATTY ACID SYNTHASE"/>
    <property type="match status" value="1"/>
</dbReference>
<dbReference type="EMBL" id="JBHMCG010000040">
    <property type="protein sequence ID" value="MFB9572449.1"/>
    <property type="molecule type" value="Genomic_DNA"/>
</dbReference>
<dbReference type="SUPFAM" id="SSF52151">
    <property type="entry name" value="FabD/lysophospholipase-like"/>
    <property type="match status" value="1"/>
</dbReference>
<evidence type="ECO:0000313" key="13">
    <source>
        <dbReference type="EMBL" id="MFB9572449.1"/>
    </source>
</evidence>
<accession>A0ABV5R3M5</accession>
<dbReference type="SUPFAM" id="SSF47336">
    <property type="entry name" value="ACP-like"/>
    <property type="match status" value="2"/>
</dbReference>
<dbReference type="InterPro" id="IPR020841">
    <property type="entry name" value="PKS_Beta-ketoAc_synthase_dom"/>
</dbReference>
<organism evidence="13 14">
    <name type="scientific">Streptomyces yanii</name>
    <dbReference type="NCBI Taxonomy" id="78510"/>
    <lineage>
        <taxon>Bacteria</taxon>
        <taxon>Bacillati</taxon>
        <taxon>Actinomycetota</taxon>
        <taxon>Actinomycetes</taxon>
        <taxon>Kitasatosporales</taxon>
        <taxon>Streptomycetaceae</taxon>
        <taxon>Streptomyces</taxon>
    </lineage>
</organism>
<keyword evidence="6 13" id="KW-0808">Transferase</keyword>
<dbReference type="Pfam" id="PF00109">
    <property type="entry name" value="ketoacyl-synt"/>
    <property type="match status" value="2"/>
</dbReference>
<feature type="region of interest" description="Disordered" evidence="10">
    <location>
        <begin position="285"/>
        <end position="306"/>
    </location>
</feature>
<evidence type="ECO:0000256" key="5">
    <source>
        <dbReference type="ARBA" id="ARBA00022553"/>
    </source>
</evidence>